<evidence type="ECO:0000313" key="5">
    <source>
        <dbReference type="Proteomes" id="UP001054821"/>
    </source>
</evidence>
<keyword evidence="5" id="KW-1185">Reference proteome</keyword>
<sequence>MREEHAPHLDTRNNEQNLDSRPSDSDTDQQISPRIVGIEPRVPRVWMEHIKFQLSRGQKTLENVARPGPSVGSEYQELSPLASSTLMGHQLNTANSKNTCQAKALLNEVELGQSPSKKQMGPSPDITQQKQNDERPQRRNIKPIRYSKSGKAKITDLVSVENLTEVLVNQADNWEENEELVHMSWVYGTPYRDQKAQFWRWLNKNLMPLGLPWFVRGDLNEWIWPHESKVA</sequence>
<dbReference type="EMBL" id="CABIKO010000858">
    <property type="protein sequence ID" value="VVA39838.1"/>
    <property type="molecule type" value="Genomic_DNA"/>
</dbReference>
<gene>
    <name evidence="3" type="ORF">ALMOND_2B011983</name>
    <name evidence="2" type="ORF">L3X38_028145</name>
</gene>
<feature type="compositionally biased region" description="Basic and acidic residues" evidence="1">
    <location>
        <begin position="1"/>
        <end position="13"/>
    </location>
</feature>
<name>A0A5E4GJV9_PRUDU</name>
<feature type="region of interest" description="Disordered" evidence="1">
    <location>
        <begin position="1"/>
        <end position="36"/>
    </location>
</feature>
<dbReference type="AlphaFoldDB" id="A0A5E4GJV9"/>
<protein>
    <submittedName>
        <fullName evidence="3">PREDICTED: LOC110757381</fullName>
    </submittedName>
</protein>
<reference evidence="4" key="2">
    <citation type="journal article" date="2020" name="Plant J.">
        <title>Transposons played a major role in the diversification between the closely related almond and peach genomes: results from the almond genome sequence.</title>
        <authorList>
            <person name="Alioto T."/>
            <person name="Alexiou K.G."/>
            <person name="Bardil A."/>
            <person name="Barteri F."/>
            <person name="Castanera R."/>
            <person name="Cruz F."/>
            <person name="Dhingra A."/>
            <person name="Duval H."/>
            <person name="Fernandez I Marti A."/>
            <person name="Frias L."/>
            <person name="Galan B."/>
            <person name="Garcia J.L."/>
            <person name="Howad W."/>
            <person name="Gomez-Garrido J."/>
            <person name="Gut M."/>
            <person name="Julca I."/>
            <person name="Morata J."/>
            <person name="Puigdomenech P."/>
            <person name="Ribeca P."/>
            <person name="Rubio Cabetas M.J."/>
            <person name="Vlasova A."/>
            <person name="Wirthensohn M."/>
            <person name="Garcia-Mas J."/>
            <person name="Gabaldon T."/>
            <person name="Casacuberta J.M."/>
            <person name="Arus P."/>
        </authorList>
    </citation>
    <scope>NUCLEOTIDE SEQUENCE [LARGE SCALE GENOMIC DNA]</scope>
    <source>
        <strain evidence="4">cv. Texas</strain>
    </source>
</reference>
<reference evidence="2 5" key="3">
    <citation type="journal article" date="2022" name="G3 (Bethesda)">
        <title>Whole-genome sequence and methylome profiling of the almond [Prunus dulcis (Mill.) D.A. Webb] cultivar 'Nonpareil'.</title>
        <authorList>
            <person name="D'Amico-Willman K.M."/>
            <person name="Ouma W.Z."/>
            <person name="Meulia T."/>
            <person name="Sideli G.M."/>
            <person name="Gradziel T.M."/>
            <person name="Fresnedo-Ramirez J."/>
        </authorList>
    </citation>
    <scope>NUCLEOTIDE SEQUENCE [LARGE SCALE GENOMIC DNA]</scope>
    <source>
        <strain evidence="2">Clone GOH B32 T37-40</strain>
    </source>
</reference>
<proteinExistence type="predicted"/>
<dbReference type="InParanoid" id="A0A5E4GJV9"/>
<evidence type="ECO:0000313" key="2">
    <source>
        <dbReference type="EMBL" id="KAI5328748.1"/>
    </source>
</evidence>
<dbReference type="EMBL" id="JAJFAZ020000005">
    <property type="protein sequence ID" value="KAI5328748.1"/>
    <property type="molecule type" value="Genomic_DNA"/>
</dbReference>
<dbReference type="Gramene" id="VVA39838">
    <property type="protein sequence ID" value="VVA39838"/>
    <property type="gene ID" value="Prudul26B011983"/>
</dbReference>
<evidence type="ECO:0000256" key="1">
    <source>
        <dbReference type="SAM" id="MobiDB-lite"/>
    </source>
</evidence>
<evidence type="ECO:0000313" key="4">
    <source>
        <dbReference type="Proteomes" id="UP000327085"/>
    </source>
</evidence>
<evidence type="ECO:0000313" key="3">
    <source>
        <dbReference type="EMBL" id="VVA39838.1"/>
    </source>
</evidence>
<dbReference type="Proteomes" id="UP001054821">
    <property type="component" value="Chromosome 5"/>
</dbReference>
<accession>A0A5E4GJV9</accession>
<feature type="region of interest" description="Disordered" evidence="1">
    <location>
        <begin position="112"/>
        <end position="141"/>
    </location>
</feature>
<dbReference type="Proteomes" id="UP000327085">
    <property type="component" value="Chromosome 5"/>
</dbReference>
<reference evidence="3" key="1">
    <citation type="submission" date="2019-07" db="EMBL/GenBank/DDBJ databases">
        <authorList>
            <person name="Alioto T."/>
            <person name="Alioto T."/>
            <person name="Gomez Garrido J."/>
        </authorList>
    </citation>
    <scope>NUCLEOTIDE SEQUENCE</scope>
</reference>
<organism evidence="3 4">
    <name type="scientific">Prunus dulcis</name>
    <name type="common">Almond</name>
    <name type="synonym">Amygdalus dulcis</name>
    <dbReference type="NCBI Taxonomy" id="3755"/>
    <lineage>
        <taxon>Eukaryota</taxon>
        <taxon>Viridiplantae</taxon>
        <taxon>Streptophyta</taxon>
        <taxon>Embryophyta</taxon>
        <taxon>Tracheophyta</taxon>
        <taxon>Spermatophyta</taxon>
        <taxon>Magnoliopsida</taxon>
        <taxon>eudicotyledons</taxon>
        <taxon>Gunneridae</taxon>
        <taxon>Pentapetalae</taxon>
        <taxon>rosids</taxon>
        <taxon>fabids</taxon>
        <taxon>Rosales</taxon>
        <taxon>Rosaceae</taxon>
        <taxon>Amygdaloideae</taxon>
        <taxon>Amygdaleae</taxon>
        <taxon>Prunus</taxon>
    </lineage>
</organism>